<reference evidence="1 2" key="1">
    <citation type="submission" date="2017-01" db="EMBL/GenBank/DDBJ databases">
        <title>Draft sequence of Acidihalobacter ferrooxidans strain DSM 14175 (strain V8).</title>
        <authorList>
            <person name="Khaleque H.N."/>
            <person name="Ramsay J.P."/>
            <person name="Murphy R.J.T."/>
            <person name="Kaksonen A.H."/>
            <person name="Boxall N.J."/>
            <person name="Watkin E.L.J."/>
        </authorList>
    </citation>
    <scope>NUCLEOTIDE SEQUENCE [LARGE SCALE GENOMIC DNA]</scope>
    <source>
        <strain evidence="1 2">V8</strain>
    </source>
</reference>
<keyword evidence="2" id="KW-1185">Reference proteome</keyword>
<dbReference type="Proteomes" id="UP000243807">
    <property type="component" value="Chromosome"/>
</dbReference>
<dbReference type="PANTHER" id="PTHR30024:SF42">
    <property type="entry name" value="ALIPHATIC SULFONATES-BINDING PROTEIN-RELATED"/>
    <property type="match status" value="1"/>
</dbReference>
<name>A0A1P8UIU7_9GAMM</name>
<sequence length="307" mass="33982">MLGGLQGTNCIAFSLIDKFMPDYAIEYKQFNTVADITTATVQGEIHAAQIIYTALVSLASNKVPITAVSGQVNGGSDIVIRNDIDLTVDDWAAFKAMTATLKQEGKPFKIGSFFGSVQDIELRLQLLKYGIDPLKDVDILNVPYPGMDQALYRGDVDAVVPVQPFGVEIELEKHGKHFAYPYDQAAGNLTNMIMVSQRSMRENYPMVVDLAKGMYELTEFLKTPSGTKAWAAAALKYSNVSRVAIDLTIKQLIPDYRMPMDKMLALSRAMFDSGFIKNDMNRADFSKYVSYKPLHDATKLSFTKLGA</sequence>
<dbReference type="KEGG" id="afy:BW247_12180"/>
<dbReference type="EMBL" id="CP019434">
    <property type="protein sequence ID" value="APZ43750.1"/>
    <property type="molecule type" value="Genomic_DNA"/>
</dbReference>
<dbReference type="STRING" id="1765967.BW247_12180"/>
<gene>
    <name evidence="1" type="ORF">BW247_12180</name>
</gene>
<evidence type="ECO:0000313" key="2">
    <source>
        <dbReference type="Proteomes" id="UP000243807"/>
    </source>
</evidence>
<evidence type="ECO:0000313" key="1">
    <source>
        <dbReference type="EMBL" id="APZ43750.1"/>
    </source>
</evidence>
<dbReference type="SUPFAM" id="SSF53850">
    <property type="entry name" value="Periplasmic binding protein-like II"/>
    <property type="match status" value="1"/>
</dbReference>
<dbReference type="AlphaFoldDB" id="A0A1P8UIU7"/>
<organism evidence="1 2">
    <name type="scientific">Acidihalobacter ferrooxydans</name>
    <dbReference type="NCBI Taxonomy" id="1765967"/>
    <lineage>
        <taxon>Bacteria</taxon>
        <taxon>Pseudomonadati</taxon>
        <taxon>Pseudomonadota</taxon>
        <taxon>Gammaproteobacteria</taxon>
        <taxon>Chromatiales</taxon>
        <taxon>Ectothiorhodospiraceae</taxon>
        <taxon>Acidihalobacter</taxon>
    </lineage>
</organism>
<evidence type="ECO:0008006" key="3">
    <source>
        <dbReference type="Google" id="ProtNLM"/>
    </source>
</evidence>
<dbReference type="Gene3D" id="3.40.190.10">
    <property type="entry name" value="Periplasmic binding protein-like II"/>
    <property type="match status" value="2"/>
</dbReference>
<dbReference type="PANTHER" id="PTHR30024">
    <property type="entry name" value="ALIPHATIC SULFONATES-BINDING PROTEIN-RELATED"/>
    <property type="match status" value="1"/>
</dbReference>
<dbReference type="Pfam" id="PF13379">
    <property type="entry name" value="NMT1_2"/>
    <property type="match status" value="1"/>
</dbReference>
<accession>A0A1P8UIU7</accession>
<protein>
    <recommendedName>
        <fullName evidence="3">SsuA/THI5-like domain-containing protein</fullName>
    </recommendedName>
</protein>
<proteinExistence type="predicted"/>